<comment type="caution">
    <text evidence="2">The sequence shown here is derived from an EMBL/GenBank/DDBJ whole genome shotgun (WGS) entry which is preliminary data.</text>
</comment>
<gene>
    <name evidence="2" type="ORF">EWV75_00090</name>
</gene>
<name>A0A552K1D3_9CHRO</name>
<organism evidence="2 3">
    <name type="scientific">Microcystis wesenbergii Mw_QC_S_20081001_S30D</name>
    <dbReference type="NCBI Taxonomy" id="2486245"/>
    <lineage>
        <taxon>Bacteria</taxon>
        <taxon>Bacillati</taxon>
        <taxon>Cyanobacteriota</taxon>
        <taxon>Cyanophyceae</taxon>
        <taxon>Oscillatoriophycideae</taxon>
        <taxon>Chroococcales</taxon>
        <taxon>Microcystaceae</taxon>
        <taxon>Microcystis</taxon>
    </lineage>
</organism>
<dbReference type="EMBL" id="SFAT01000003">
    <property type="protein sequence ID" value="TRV01828.1"/>
    <property type="molecule type" value="Genomic_DNA"/>
</dbReference>
<reference evidence="2 3" key="1">
    <citation type="submission" date="2019-01" db="EMBL/GenBank/DDBJ databases">
        <title>Coherence of Microcystis species and biogeography revealed through population genomics.</title>
        <authorList>
            <person name="Perez-Carrascal O.M."/>
            <person name="Terrat Y."/>
            <person name="Giani A."/>
            <person name="Fortin N."/>
            <person name="Tromas N."/>
            <person name="Shapiro B.J."/>
        </authorList>
    </citation>
    <scope>NUCLEOTIDE SEQUENCE [LARGE SCALE GENOMIC DNA]</scope>
    <source>
        <strain evidence="2">Mw_QC_S_20081001_S30D</strain>
    </source>
</reference>
<proteinExistence type="predicted"/>
<accession>A0A552K1D3</accession>
<sequence length="62" mass="6848">MICSLYSTDGRITSDFATQSKLLGGSTPQTPRRGRGAAPKPRSALVFRWDAYRQPRHASVII</sequence>
<feature type="region of interest" description="Disordered" evidence="1">
    <location>
        <begin position="17"/>
        <end position="41"/>
    </location>
</feature>
<feature type="compositionally biased region" description="Polar residues" evidence="1">
    <location>
        <begin position="17"/>
        <end position="30"/>
    </location>
</feature>
<evidence type="ECO:0000313" key="3">
    <source>
        <dbReference type="Proteomes" id="UP000320523"/>
    </source>
</evidence>
<evidence type="ECO:0000256" key="1">
    <source>
        <dbReference type="SAM" id="MobiDB-lite"/>
    </source>
</evidence>
<dbReference type="Proteomes" id="UP000320523">
    <property type="component" value="Unassembled WGS sequence"/>
</dbReference>
<protein>
    <submittedName>
        <fullName evidence="2">Uncharacterized protein</fullName>
    </submittedName>
</protein>
<evidence type="ECO:0000313" key="2">
    <source>
        <dbReference type="EMBL" id="TRV01828.1"/>
    </source>
</evidence>
<dbReference type="AlphaFoldDB" id="A0A552K1D3"/>